<accession>Q5Z5P7</accession>
<name>Q5Z5P7_ORYSJ</name>
<proteinExistence type="predicted"/>
<evidence type="ECO:0000313" key="1">
    <source>
        <dbReference type="EMBL" id="BAD62020.1"/>
    </source>
</evidence>
<reference evidence="2" key="1">
    <citation type="journal article" date="2005" name="Nature">
        <title>The map-based sequence of the rice genome.</title>
        <authorList>
            <consortium name="International rice genome sequencing project (IRGSP)"/>
            <person name="Matsumoto T."/>
            <person name="Wu J."/>
            <person name="Kanamori H."/>
            <person name="Katayose Y."/>
            <person name="Fujisawa M."/>
            <person name="Namiki N."/>
            <person name="Mizuno H."/>
            <person name="Yamamoto K."/>
            <person name="Antonio B.A."/>
            <person name="Baba T."/>
            <person name="Sakata K."/>
            <person name="Nagamura Y."/>
            <person name="Aoki H."/>
            <person name="Arikawa K."/>
            <person name="Arita K."/>
            <person name="Bito T."/>
            <person name="Chiden Y."/>
            <person name="Fujitsuka N."/>
            <person name="Fukunaka R."/>
            <person name="Hamada M."/>
            <person name="Harada C."/>
            <person name="Hayashi A."/>
            <person name="Hijishita S."/>
            <person name="Honda M."/>
            <person name="Hosokawa S."/>
            <person name="Ichikawa Y."/>
            <person name="Idonuma A."/>
            <person name="Iijima M."/>
            <person name="Ikeda M."/>
            <person name="Ikeno M."/>
            <person name="Ito K."/>
            <person name="Ito S."/>
            <person name="Ito T."/>
            <person name="Ito Y."/>
            <person name="Ito Y."/>
            <person name="Iwabuchi A."/>
            <person name="Kamiya K."/>
            <person name="Karasawa W."/>
            <person name="Kurita K."/>
            <person name="Katagiri S."/>
            <person name="Kikuta A."/>
            <person name="Kobayashi H."/>
            <person name="Kobayashi N."/>
            <person name="Machita K."/>
            <person name="Maehara T."/>
            <person name="Masukawa M."/>
            <person name="Mizubayashi T."/>
            <person name="Mukai Y."/>
            <person name="Nagasaki H."/>
            <person name="Nagata Y."/>
            <person name="Naito S."/>
            <person name="Nakashima M."/>
            <person name="Nakama Y."/>
            <person name="Nakamichi Y."/>
            <person name="Nakamura M."/>
            <person name="Meguro A."/>
            <person name="Negishi M."/>
            <person name="Ohta I."/>
            <person name="Ohta T."/>
            <person name="Okamoto M."/>
            <person name="Ono N."/>
            <person name="Saji S."/>
            <person name="Sakaguchi M."/>
            <person name="Sakai K."/>
            <person name="Shibata M."/>
            <person name="Shimokawa T."/>
            <person name="Song J."/>
            <person name="Takazaki Y."/>
            <person name="Terasawa K."/>
            <person name="Tsugane M."/>
            <person name="Tsuji K."/>
            <person name="Ueda S."/>
            <person name="Waki K."/>
            <person name="Yamagata H."/>
            <person name="Yamamoto M."/>
            <person name="Yamamoto S."/>
            <person name="Yamane H."/>
            <person name="Yoshiki S."/>
            <person name="Yoshihara R."/>
            <person name="Yukawa K."/>
            <person name="Zhong H."/>
            <person name="Yano M."/>
            <person name="Yuan Q."/>
            <person name="Ouyang S."/>
            <person name="Liu J."/>
            <person name="Jones K.M."/>
            <person name="Gansberger K."/>
            <person name="Moffat K."/>
            <person name="Hill J."/>
            <person name="Bera J."/>
            <person name="Fadrosh D."/>
            <person name="Jin S."/>
            <person name="Johri S."/>
            <person name="Kim M."/>
            <person name="Overton L."/>
            <person name="Reardon M."/>
            <person name="Tsitrin T."/>
            <person name="Vuong H."/>
            <person name="Weaver B."/>
            <person name="Ciecko A."/>
            <person name="Tallon L."/>
            <person name="Jackson J."/>
            <person name="Pai G."/>
            <person name="Aken S.V."/>
            <person name="Utterback T."/>
            <person name="Reidmuller S."/>
            <person name="Feldblyum T."/>
            <person name="Hsiao J."/>
            <person name="Zismann V."/>
            <person name="Iobst S."/>
            <person name="de Vazeille A.R."/>
            <person name="Buell C.R."/>
            <person name="Ying K."/>
            <person name="Li Y."/>
            <person name="Lu T."/>
            <person name="Huang Y."/>
            <person name="Zhao Q."/>
            <person name="Feng Q."/>
            <person name="Zhang L."/>
            <person name="Zhu J."/>
            <person name="Weng Q."/>
            <person name="Mu J."/>
            <person name="Lu Y."/>
            <person name="Fan D."/>
            <person name="Liu Y."/>
            <person name="Guan J."/>
            <person name="Zhang Y."/>
            <person name="Yu S."/>
            <person name="Liu X."/>
            <person name="Zhang Y."/>
            <person name="Hong G."/>
            <person name="Han B."/>
            <person name="Choisne N."/>
            <person name="Demange N."/>
            <person name="Orjeda G."/>
            <person name="Samain S."/>
            <person name="Cattolico L."/>
            <person name="Pelletier E."/>
            <person name="Couloux A."/>
            <person name="Segurens B."/>
            <person name="Wincker P."/>
            <person name="D'Hont A."/>
            <person name="Scarpelli C."/>
            <person name="Weissenbach J."/>
            <person name="Salanoubat M."/>
            <person name="Quetier F."/>
            <person name="Yu Y."/>
            <person name="Kim H.R."/>
            <person name="Rambo T."/>
            <person name="Currie J."/>
            <person name="Collura K."/>
            <person name="Luo M."/>
            <person name="Yang T."/>
            <person name="Ammiraju J.S.S."/>
            <person name="Engler F."/>
            <person name="Soderlund C."/>
            <person name="Wing R.A."/>
            <person name="Palmer L.E."/>
            <person name="de la Bastide M."/>
            <person name="Spiegel L."/>
            <person name="Nascimento L."/>
            <person name="Zutavern T."/>
            <person name="O'Shaughnessy A."/>
            <person name="Dike S."/>
            <person name="Dedhia N."/>
            <person name="Preston R."/>
            <person name="Balija V."/>
            <person name="McCombie W.R."/>
            <person name="Chow T."/>
            <person name="Chen H."/>
            <person name="Chung M."/>
            <person name="Chen C."/>
            <person name="Shaw J."/>
            <person name="Wu H."/>
            <person name="Hsiao K."/>
            <person name="Chao Y."/>
            <person name="Chu M."/>
            <person name="Cheng C."/>
            <person name="Hour A."/>
            <person name="Lee P."/>
            <person name="Lin S."/>
            <person name="Lin Y."/>
            <person name="Liou J."/>
            <person name="Liu S."/>
            <person name="Hsing Y."/>
            <person name="Raghuvanshi S."/>
            <person name="Mohanty A."/>
            <person name="Bharti A.K."/>
            <person name="Gaur A."/>
            <person name="Gupta V."/>
            <person name="Kumar D."/>
            <person name="Ravi V."/>
            <person name="Vij S."/>
            <person name="Kapur A."/>
            <person name="Khurana P."/>
            <person name="Khurana P."/>
            <person name="Khurana J.P."/>
            <person name="Tyagi A.K."/>
            <person name="Gaikwad K."/>
            <person name="Singh A."/>
            <person name="Dalal V."/>
            <person name="Srivastava S."/>
            <person name="Dixit A."/>
            <person name="Pal A.K."/>
            <person name="Ghazi I.A."/>
            <person name="Yadav M."/>
            <person name="Pandit A."/>
            <person name="Bhargava A."/>
            <person name="Sureshbabu K."/>
            <person name="Batra K."/>
            <person name="Sharma T.R."/>
            <person name="Mohapatra T."/>
            <person name="Singh N.K."/>
            <person name="Messing J."/>
            <person name="Nelson A.B."/>
            <person name="Fuks G."/>
            <person name="Kavchok S."/>
            <person name="Keizer G."/>
            <person name="Linton E."/>
            <person name="Llaca V."/>
            <person name="Song R."/>
            <person name="Tanyolac B."/>
            <person name="Young S."/>
            <person name="Ho-Il K."/>
            <person name="Hahn J.H."/>
            <person name="Sangsakoo G."/>
            <person name="Vanavichit A."/>
            <person name="de Mattos Luiz.A.T."/>
            <person name="Zimmer P.D."/>
            <person name="Malone G."/>
            <person name="Dellagostin O."/>
            <person name="de Oliveira A.C."/>
            <person name="Bevan M."/>
            <person name="Bancroft I."/>
            <person name="Minx P."/>
            <person name="Cordum H."/>
            <person name="Wilson R."/>
            <person name="Cheng Z."/>
            <person name="Jin W."/>
            <person name="Jiang J."/>
            <person name="Leong S.A."/>
            <person name="Iwama H."/>
            <person name="Gojobori T."/>
            <person name="Itoh T."/>
            <person name="Niimura Y."/>
            <person name="Fujii Y."/>
            <person name="Habara T."/>
            <person name="Sakai H."/>
            <person name="Sato Y."/>
            <person name="Wilson G."/>
            <person name="Kumar K."/>
            <person name="McCouch S."/>
            <person name="Juretic N."/>
            <person name="Hoen D."/>
            <person name="Wright S."/>
            <person name="Bruskiewich R."/>
            <person name="Bureau T."/>
            <person name="Miyao A."/>
            <person name="Hirochika H."/>
            <person name="Nishikawa T."/>
            <person name="Kadowaki K."/>
            <person name="Sugiura M."/>
            <person name="Burr B."/>
            <person name="Sasaki T."/>
        </authorList>
    </citation>
    <scope>NUCLEOTIDE SEQUENCE [LARGE SCALE GENOMIC DNA]</scope>
    <source>
        <strain evidence="2">cv. Nipponbare</strain>
    </source>
</reference>
<evidence type="ECO:0000313" key="2">
    <source>
        <dbReference type="Proteomes" id="UP000000763"/>
    </source>
</evidence>
<organism evidence="1 2">
    <name type="scientific">Oryza sativa subsp. japonica</name>
    <name type="common">Rice</name>
    <dbReference type="NCBI Taxonomy" id="39947"/>
    <lineage>
        <taxon>Eukaryota</taxon>
        <taxon>Viridiplantae</taxon>
        <taxon>Streptophyta</taxon>
        <taxon>Embryophyta</taxon>
        <taxon>Tracheophyta</taxon>
        <taxon>Spermatophyta</taxon>
        <taxon>Magnoliopsida</taxon>
        <taxon>Liliopsida</taxon>
        <taxon>Poales</taxon>
        <taxon>Poaceae</taxon>
        <taxon>BOP clade</taxon>
        <taxon>Oryzoideae</taxon>
        <taxon>Oryzeae</taxon>
        <taxon>Oryzinae</taxon>
        <taxon>Oryza</taxon>
        <taxon>Oryza sativa</taxon>
    </lineage>
</organism>
<protein>
    <submittedName>
        <fullName evidence="1">Uncharacterized protein</fullName>
    </submittedName>
</protein>
<sequence>MHASPSGRFCCRCFPEMKRRRPPTSYYACCCWIGISGMGVNDECPASTTVVASQRCLAAAASNRSCRRCQKKARAKEAV</sequence>
<gene>
    <name evidence="1" type="primary">OSJNBa0077L03.42</name>
</gene>
<dbReference type="AlphaFoldDB" id="Q5Z5P7"/>
<reference evidence="2" key="2">
    <citation type="journal article" date="2008" name="Nucleic Acids Res.">
        <title>The rice annotation project database (RAP-DB): 2008 update.</title>
        <authorList>
            <consortium name="The rice annotation project (RAP)"/>
        </authorList>
    </citation>
    <scope>GENOME REANNOTATION</scope>
    <source>
        <strain evidence="2">cv. Nipponbare</strain>
    </source>
</reference>
<dbReference type="Proteomes" id="UP000000763">
    <property type="component" value="Chromosome 6"/>
</dbReference>
<dbReference type="EMBL" id="AP005492">
    <property type="protein sequence ID" value="BAD62020.1"/>
    <property type="molecule type" value="Genomic_DNA"/>
</dbReference>